<reference evidence="1 2" key="1">
    <citation type="journal article" date="2016" name="Nat. Commun.">
        <title>Thousands of microbial genomes shed light on interconnected biogeochemical processes in an aquifer system.</title>
        <authorList>
            <person name="Anantharaman K."/>
            <person name="Brown C.T."/>
            <person name="Hug L.A."/>
            <person name="Sharon I."/>
            <person name="Castelle C.J."/>
            <person name="Probst A.J."/>
            <person name="Thomas B.C."/>
            <person name="Singh A."/>
            <person name="Wilkins M.J."/>
            <person name="Karaoz U."/>
            <person name="Brodie E.L."/>
            <person name="Williams K.H."/>
            <person name="Hubbard S.S."/>
            <person name="Banfield J.F."/>
        </authorList>
    </citation>
    <scope>NUCLEOTIDE SEQUENCE [LARGE SCALE GENOMIC DNA]</scope>
</reference>
<accession>A0A1F7W5Z9</accession>
<dbReference type="STRING" id="1802421.A2318_01375"/>
<evidence type="ECO:0000313" key="1">
    <source>
        <dbReference type="EMBL" id="OGL98243.1"/>
    </source>
</evidence>
<dbReference type="PANTHER" id="PTHR35810">
    <property type="entry name" value="CYTOPLASMIC PROTEIN-RELATED"/>
    <property type="match status" value="1"/>
</dbReference>
<proteinExistence type="predicted"/>
<comment type="caution">
    <text evidence="1">The sequence shown here is derived from an EMBL/GenBank/DDBJ whole genome shotgun (WGS) entry which is preliminary data.</text>
</comment>
<sequence length="344" mass="39380">MEKKELNNEIIIYQSKDGLTKVDVQMDGDTIWVSQAQLAELFGVTSQNITIHLKNIFSDGELDENRTCKESLQVQKEGDREVQRKIKMYNLDVVISVGYRINSNIATNFRIWATTRLREYIVKGFTMNDDFLKESGGGKYWHELLDRIRDIRSSEKVLYRQVLDLYATSLDYNPKALESITFFKIVQNKLHYAAHGNTAAEVIAARANAGKPFMGLLSFSDGGVSKKDIAIAKNYLDEKELKILNNIVSAFFDLAEVKVLERHPMYMKDWITQLDKLISAFDKKVLTETGSISHEQANEKAVSEYRKYQAKILSPVEEVYLESLKVLEKEVGKKMKGDRVKEGK</sequence>
<name>A0A1F7W5Z9_9BACT</name>
<evidence type="ECO:0000313" key="2">
    <source>
        <dbReference type="Proteomes" id="UP000177331"/>
    </source>
</evidence>
<dbReference type="PANTHER" id="PTHR35810:SF1">
    <property type="entry name" value="CYTOPLASMIC PROTEIN"/>
    <property type="match status" value="1"/>
</dbReference>
<dbReference type="EMBL" id="MGFD01000030">
    <property type="protein sequence ID" value="OGL98243.1"/>
    <property type="molecule type" value="Genomic_DNA"/>
</dbReference>
<gene>
    <name evidence="1" type="ORF">A2318_01375</name>
</gene>
<organism evidence="1 2">
    <name type="scientific">Candidatus Uhrbacteria bacterium RIFOXYB2_FULL_45_11</name>
    <dbReference type="NCBI Taxonomy" id="1802421"/>
    <lineage>
        <taxon>Bacteria</taxon>
        <taxon>Candidatus Uhriibacteriota</taxon>
    </lineage>
</organism>
<dbReference type="AlphaFoldDB" id="A0A1F7W5Z9"/>
<dbReference type="Pfam" id="PF13310">
    <property type="entry name" value="Virulence_RhuM"/>
    <property type="match status" value="1"/>
</dbReference>
<dbReference type="Proteomes" id="UP000177331">
    <property type="component" value="Unassembled WGS sequence"/>
</dbReference>
<protein>
    <submittedName>
        <fullName evidence="1">Cell filamentation protein Fic</fullName>
    </submittedName>
</protein>
<dbReference type="PIRSF" id="PIRSF015268">
    <property type="entry name" value="Virulence_RhuM"/>
    <property type="match status" value="1"/>
</dbReference>
<dbReference type="InterPro" id="IPR011204">
    <property type="entry name" value="Virulence_RhuM-like"/>
</dbReference>